<proteinExistence type="predicted"/>
<protein>
    <submittedName>
        <fullName evidence="2">Uncharacterized protein</fullName>
    </submittedName>
</protein>
<evidence type="ECO:0000313" key="2">
    <source>
        <dbReference type="EMBL" id="MFD1195140.1"/>
    </source>
</evidence>
<accession>A0ABW3THC9</accession>
<keyword evidence="1" id="KW-0472">Membrane</keyword>
<keyword evidence="1" id="KW-0812">Transmembrane</keyword>
<feature type="transmembrane region" description="Helical" evidence="1">
    <location>
        <begin position="28"/>
        <end position="48"/>
    </location>
</feature>
<dbReference type="Proteomes" id="UP001597151">
    <property type="component" value="Unassembled WGS sequence"/>
</dbReference>
<keyword evidence="1" id="KW-1133">Transmembrane helix</keyword>
<dbReference type="RefSeq" id="WP_380791532.1">
    <property type="nucleotide sequence ID" value="NZ_JBHTKR010000004.1"/>
</dbReference>
<evidence type="ECO:0000256" key="1">
    <source>
        <dbReference type="SAM" id="Phobius"/>
    </source>
</evidence>
<keyword evidence="3" id="KW-1185">Reference proteome</keyword>
<organism evidence="2 3">
    <name type="scientific">Seohaeicola saemankumensis</name>
    <dbReference type="NCBI Taxonomy" id="481181"/>
    <lineage>
        <taxon>Bacteria</taxon>
        <taxon>Pseudomonadati</taxon>
        <taxon>Pseudomonadota</taxon>
        <taxon>Alphaproteobacteria</taxon>
        <taxon>Rhodobacterales</taxon>
        <taxon>Roseobacteraceae</taxon>
        <taxon>Seohaeicola</taxon>
    </lineage>
</organism>
<gene>
    <name evidence="2" type="ORF">ACFQ3C_10705</name>
</gene>
<evidence type="ECO:0000313" key="3">
    <source>
        <dbReference type="Proteomes" id="UP001597151"/>
    </source>
</evidence>
<comment type="caution">
    <text evidence="2">The sequence shown here is derived from an EMBL/GenBank/DDBJ whole genome shotgun (WGS) entry which is preliminary data.</text>
</comment>
<reference evidence="3" key="1">
    <citation type="journal article" date="2019" name="Int. J. Syst. Evol. Microbiol.">
        <title>The Global Catalogue of Microorganisms (GCM) 10K type strain sequencing project: providing services to taxonomists for standard genome sequencing and annotation.</title>
        <authorList>
            <consortium name="The Broad Institute Genomics Platform"/>
            <consortium name="The Broad Institute Genome Sequencing Center for Infectious Disease"/>
            <person name="Wu L."/>
            <person name="Ma J."/>
        </authorList>
    </citation>
    <scope>NUCLEOTIDE SEQUENCE [LARGE SCALE GENOMIC DNA]</scope>
    <source>
        <strain evidence="3">CCUG 55328</strain>
    </source>
</reference>
<sequence length="49" mass="5772">MDESSVVENMLFPWVVEKSIHRKKQTDLFSSYCFYFVLNSFLIGAGFYP</sequence>
<dbReference type="EMBL" id="JBHTKR010000004">
    <property type="protein sequence ID" value="MFD1195140.1"/>
    <property type="molecule type" value="Genomic_DNA"/>
</dbReference>
<name>A0ABW3THC9_9RHOB</name>